<dbReference type="Gene3D" id="3.30.70.270">
    <property type="match status" value="1"/>
</dbReference>
<organism evidence="4">
    <name type="scientific">uncultured Sulfurovum sp</name>
    <dbReference type="NCBI Taxonomy" id="269237"/>
    <lineage>
        <taxon>Bacteria</taxon>
        <taxon>Pseudomonadati</taxon>
        <taxon>Campylobacterota</taxon>
        <taxon>Epsilonproteobacteria</taxon>
        <taxon>Campylobacterales</taxon>
        <taxon>Sulfurovaceae</taxon>
        <taxon>Sulfurovum</taxon>
        <taxon>environmental samples</taxon>
    </lineage>
</organism>
<accession>A0A6S6SKY6</accession>
<gene>
    <name evidence="4" type="ORF">HELGO_WM10745</name>
</gene>
<dbReference type="AlphaFoldDB" id="A0A6S6SKY6"/>
<dbReference type="GO" id="GO:0051607">
    <property type="term" value="P:defense response to virus"/>
    <property type="evidence" value="ECO:0007669"/>
    <property type="project" value="UniProtKB-KW"/>
</dbReference>
<dbReference type="InterPro" id="IPR043128">
    <property type="entry name" value="Rev_trsase/Diguanyl_cyclase"/>
</dbReference>
<protein>
    <recommendedName>
        <fullName evidence="3">Cas10/Cmr2 second palm domain-containing protein</fullName>
    </recommendedName>
</protein>
<evidence type="ECO:0000259" key="3">
    <source>
        <dbReference type="Pfam" id="PF22335"/>
    </source>
</evidence>
<proteinExistence type="predicted"/>
<evidence type="ECO:0000313" key="4">
    <source>
        <dbReference type="EMBL" id="CAA6803615.1"/>
    </source>
</evidence>
<evidence type="ECO:0000256" key="2">
    <source>
        <dbReference type="ARBA" id="ARBA00023118"/>
    </source>
</evidence>
<keyword evidence="1" id="KW-0547">Nucleotide-binding</keyword>
<name>A0A6S6SKY6_9BACT</name>
<dbReference type="InterPro" id="IPR054767">
    <property type="entry name" value="Cas10-Cmr2_palm2"/>
</dbReference>
<evidence type="ECO:0000256" key="1">
    <source>
        <dbReference type="ARBA" id="ARBA00022741"/>
    </source>
</evidence>
<feature type="domain" description="Cas10/Cmr2 second palm" evidence="3">
    <location>
        <begin position="61"/>
        <end position="186"/>
    </location>
</feature>
<keyword evidence="2" id="KW-0051">Antiviral defense</keyword>
<reference evidence="4" key="1">
    <citation type="submission" date="2020-01" db="EMBL/GenBank/DDBJ databases">
        <authorList>
            <person name="Meier V. D."/>
            <person name="Meier V D."/>
        </authorList>
    </citation>
    <scope>NUCLEOTIDE SEQUENCE</scope>
    <source>
        <strain evidence="4">HLG_WM_MAG_02</strain>
    </source>
</reference>
<dbReference type="EMBL" id="CACVAZ010000014">
    <property type="protein sequence ID" value="CAA6803615.1"/>
    <property type="molecule type" value="Genomic_DNA"/>
</dbReference>
<sequence length="334" mass="37911">MKLNPSTSKPVVGYVNIQGKSTPVDRATKQKLDAHDKFKKKNPQVKEFSNLSNFSNEKNKIAVIHADGNGLGQLVPKLGKELSAFSQALDKATKKAFDDAKQDDMDIRDVILGGDDMVVICNANNALNFTKSFLENFEKETEKIEAIKGLTACAGIAYCNEKYPFHYAVNLAEELCGQAKKDSKRKASCLMFHNIQSSNFQSWDKFVKDELTISNDEETIRCDFGAYYLESQTEPMIQNLITVIESYRLDGSPISRIRAWMGELYNSKLYSQSMLKRINVMAEHKSEWREEIMNQNLKNLYDSLSNENLIIKKDSVWKTPIYDILQILSATEAK</sequence>
<dbReference type="GO" id="GO:0000166">
    <property type="term" value="F:nucleotide binding"/>
    <property type="evidence" value="ECO:0007669"/>
    <property type="project" value="UniProtKB-KW"/>
</dbReference>
<dbReference type="Pfam" id="PF22335">
    <property type="entry name" value="Cas10-Cmr2_palm2"/>
    <property type="match status" value="1"/>
</dbReference>